<evidence type="ECO:0000256" key="4">
    <source>
        <dbReference type="ARBA" id="ARBA00022989"/>
    </source>
</evidence>
<dbReference type="PROSITE" id="PS51005">
    <property type="entry name" value="NAC"/>
    <property type="match status" value="1"/>
</dbReference>
<dbReference type="InterPro" id="IPR003441">
    <property type="entry name" value="NAC-dom"/>
</dbReference>
<evidence type="ECO:0000259" key="11">
    <source>
        <dbReference type="PROSITE" id="PS51005"/>
    </source>
</evidence>
<protein>
    <recommendedName>
        <fullName evidence="11">NAC domain-containing protein</fullName>
    </recommendedName>
</protein>
<evidence type="ECO:0000256" key="7">
    <source>
        <dbReference type="ARBA" id="ARBA00023136"/>
    </source>
</evidence>
<comment type="subcellular location">
    <subcellularLocation>
        <location evidence="2">Membrane</location>
        <topology evidence="2">Single-pass membrane protein</topology>
    </subcellularLocation>
    <subcellularLocation>
        <location evidence="1">Nucleus</location>
    </subcellularLocation>
</comment>
<evidence type="ECO:0000256" key="1">
    <source>
        <dbReference type="ARBA" id="ARBA00004123"/>
    </source>
</evidence>
<keyword evidence="6" id="KW-0238">DNA-binding</keyword>
<proteinExistence type="predicted"/>
<dbReference type="PANTHER" id="PTHR31744">
    <property type="entry name" value="PROTEIN CUP-SHAPED COTYLEDON 2-RELATED"/>
    <property type="match status" value="1"/>
</dbReference>
<keyword evidence="4" id="KW-1133">Transmembrane helix</keyword>
<dbReference type="Pfam" id="PF02365">
    <property type="entry name" value="NAM"/>
    <property type="match status" value="1"/>
</dbReference>
<dbReference type="OrthoDB" id="1929298at2759"/>
<name>A0A484N1N4_9ASTE</name>
<dbReference type="AlphaFoldDB" id="A0A484N1N4"/>
<dbReference type="Gene3D" id="2.170.150.80">
    <property type="entry name" value="NAC domain"/>
    <property type="match status" value="1"/>
</dbReference>
<dbReference type="GO" id="GO:0006355">
    <property type="term" value="P:regulation of DNA-templated transcription"/>
    <property type="evidence" value="ECO:0007669"/>
    <property type="project" value="InterPro"/>
</dbReference>
<dbReference type="GO" id="GO:0016020">
    <property type="term" value="C:membrane"/>
    <property type="evidence" value="ECO:0007669"/>
    <property type="project" value="UniProtKB-SubCell"/>
</dbReference>
<evidence type="ECO:0000313" key="12">
    <source>
        <dbReference type="EMBL" id="VFQ94993.1"/>
    </source>
</evidence>
<dbReference type="FunFam" id="2.170.150.80:FF:000002">
    <property type="entry name" value="Nac domain-containing protein 86"/>
    <property type="match status" value="1"/>
</dbReference>
<evidence type="ECO:0000256" key="3">
    <source>
        <dbReference type="ARBA" id="ARBA00022692"/>
    </source>
</evidence>
<keyword evidence="3" id="KW-0812">Transmembrane</keyword>
<evidence type="ECO:0000313" key="13">
    <source>
        <dbReference type="Proteomes" id="UP000595140"/>
    </source>
</evidence>
<keyword evidence="10" id="KW-0539">Nucleus</keyword>
<sequence>MFLLSTIDHTSQFKPPPSVFPSNMAIISDRRLSPGFRFHPTDEELVLYYLKRKICGRRHLLDLISETDVYKCDPVELPGLSKLQTGDRQWFFFSPRDRKYPNGSRTNRANKHGYWKATGKSRIITCNSRDVGIKKTLVFYRGRAPRGERTDWVMHEYTLHEAELKRCCSKQDCYALYKVFMKSGPGPKNSEEYGAPFKEEDWADDDDDDVLLIDHPTPDDLLLPSEDDLDEILQLLADEPPLNCSFVDQHGAKDNNNTLREDSTGEVCLPYSTGAVLPEVTSSVSHEGLKPQAVEEDFLEDFLEMNDLEGGLRPIGELDNIHQDAPLFLDYT</sequence>
<keyword evidence="8" id="KW-0010">Activator</keyword>
<evidence type="ECO:0000256" key="2">
    <source>
        <dbReference type="ARBA" id="ARBA00004167"/>
    </source>
</evidence>
<dbReference type="GO" id="GO:0005634">
    <property type="term" value="C:nucleus"/>
    <property type="evidence" value="ECO:0007669"/>
    <property type="project" value="UniProtKB-SubCell"/>
</dbReference>
<dbReference type="PANTHER" id="PTHR31744:SF216">
    <property type="entry name" value="NAC TRANSCRIPTION FACTOR"/>
    <property type="match status" value="1"/>
</dbReference>
<dbReference type="Proteomes" id="UP000595140">
    <property type="component" value="Unassembled WGS sequence"/>
</dbReference>
<keyword evidence="13" id="KW-1185">Reference proteome</keyword>
<organism evidence="12 13">
    <name type="scientific">Cuscuta campestris</name>
    <dbReference type="NCBI Taxonomy" id="132261"/>
    <lineage>
        <taxon>Eukaryota</taxon>
        <taxon>Viridiplantae</taxon>
        <taxon>Streptophyta</taxon>
        <taxon>Embryophyta</taxon>
        <taxon>Tracheophyta</taxon>
        <taxon>Spermatophyta</taxon>
        <taxon>Magnoliopsida</taxon>
        <taxon>eudicotyledons</taxon>
        <taxon>Gunneridae</taxon>
        <taxon>Pentapetalae</taxon>
        <taxon>asterids</taxon>
        <taxon>lamiids</taxon>
        <taxon>Solanales</taxon>
        <taxon>Convolvulaceae</taxon>
        <taxon>Cuscuteae</taxon>
        <taxon>Cuscuta</taxon>
        <taxon>Cuscuta subgen. Grammica</taxon>
        <taxon>Cuscuta sect. Cleistogrammica</taxon>
    </lineage>
</organism>
<dbReference type="GO" id="GO:0000976">
    <property type="term" value="F:transcription cis-regulatory region binding"/>
    <property type="evidence" value="ECO:0007669"/>
    <property type="project" value="UniProtKB-ARBA"/>
</dbReference>
<dbReference type="InterPro" id="IPR036093">
    <property type="entry name" value="NAC_dom_sf"/>
</dbReference>
<keyword evidence="7" id="KW-0472">Membrane</keyword>
<evidence type="ECO:0000256" key="5">
    <source>
        <dbReference type="ARBA" id="ARBA00023015"/>
    </source>
</evidence>
<reference evidence="12 13" key="1">
    <citation type="submission" date="2018-04" db="EMBL/GenBank/DDBJ databases">
        <authorList>
            <person name="Vogel A."/>
        </authorList>
    </citation>
    <scope>NUCLEOTIDE SEQUENCE [LARGE SCALE GENOMIC DNA]</scope>
</reference>
<accession>A0A484N1N4</accession>
<evidence type="ECO:0000256" key="9">
    <source>
        <dbReference type="ARBA" id="ARBA00023163"/>
    </source>
</evidence>
<evidence type="ECO:0000256" key="8">
    <source>
        <dbReference type="ARBA" id="ARBA00023159"/>
    </source>
</evidence>
<evidence type="ECO:0000256" key="10">
    <source>
        <dbReference type="ARBA" id="ARBA00023242"/>
    </source>
</evidence>
<evidence type="ECO:0000256" key="6">
    <source>
        <dbReference type="ARBA" id="ARBA00023125"/>
    </source>
</evidence>
<dbReference type="EMBL" id="OOIL02005488">
    <property type="protein sequence ID" value="VFQ94993.1"/>
    <property type="molecule type" value="Genomic_DNA"/>
</dbReference>
<keyword evidence="9" id="KW-0804">Transcription</keyword>
<keyword evidence="5" id="KW-0805">Transcription regulation</keyword>
<gene>
    <name evidence="12" type="ORF">CCAM_LOCUS36769</name>
</gene>
<feature type="domain" description="NAC" evidence="11">
    <location>
        <begin position="32"/>
        <end position="182"/>
    </location>
</feature>
<dbReference type="SUPFAM" id="SSF101941">
    <property type="entry name" value="NAC domain"/>
    <property type="match status" value="1"/>
</dbReference>